<reference evidence="6" key="1">
    <citation type="submission" date="2017-09" db="EMBL/GenBank/DDBJ databases">
        <authorList>
            <person name="Varghese N."/>
            <person name="Submissions S."/>
        </authorList>
    </citation>
    <scope>NUCLEOTIDE SEQUENCE [LARGE SCALE GENOMIC DNA]</scope>
    <source>
        <strain evidence="6">DSM 44270</strain>
    </source>
</reference>
<dbReference type="RefSeq" id="WP_235003612.1">
    <property type="nucleotide sequence ID" value="NZ_OCNK01000009.1"/>
</dbReference>
<evidence type="ECO:0000256" key="2">
    <source>
        <dbReference type="ARBA" id="ARBA00022679"/>
    </source>
</evidence>
<keyword evidence="3" id="KW-0949">S-adenosyl-L-methionine</keyword>
<dbReference type="AlphaFoldDB" id="A0A286H8N2"/>
<evidence type="ECO:0000256" key="3">
    <source>
        <dbReference type="ARBA" id="ARBA00022691"/>
    </source>
</evidence>
<dbReference type="Pfam" id="PF13649">
    <property type="entry name" value="Methyltransf_25"/>
    <property type="match status" value="1"/>
</dbReference>
<dbReference type="Gene3D" id="3.40.50.150">
    <property type="entry name" value="Vaccinia Virus protein VP39"/>
    <property type="match status" value="1"/>
</dbReference>
<name>A0A286H8N2_9ACTN</name>
<protein>
    <submittedName>
        <fullName evidence="5">Methyltransferase domain-containing protein</fullName>
    </submittedName>
</protein>
<accession>A0A286H8N2</accession>
<dbReference type="GO" id="GO:0032259">
    <property type="term" value="P:methylation"/>
    <property type="evidence" value="ECO:0007669"/>
    <property type="project" value="UniProtKB-KW"/>
</dbReference>
<keyword evidence="2 5" id="KW-0808">Transferase</keyword>
<evidence type="ECO:0000259" key="4">
    <source>
        <dbReference type="Pfam" id="PF13649"/>
    </source>
</evidence>
<sequence length="171" mass="18006">MPASERLAWTAEVVGVSPSDRVLEVGCGHGVLVSLLAERLTDGVVIGVDRSATMIATAARRNRAAVDAGRVRLAAAVLTAADLDSSSFDLVVSFNVRAFWTPPAPEWDVVDRILSPGGRVFVAFSVMKAGSDAQITEAVERLAGERGLVCAAVHRGGTSPMESVAVELHRR</sequence>
<dbReference type="PANTHER" id="PTHR43464">
    <property type="entry name" value="METHYLTRANSFERASE"/>
    <property type="match status" value="1"/>
</dbReference>
<keyword evidence="1 5" id="KW-0489">Methyltransferase</keyword>
<proteinExistence type="predicted"/>
<dbReference type="CDD" id="cd02440">
    <property type="entry name" value="AdoMet_MTases"/>
    <property type="match status" value="1"/>
</dbReference>
<evidence type="ECO:0000256" key="1">
    <source>
        <dbReference type="ARBA" id="ARBA00022603"/>
    </source>
</evidence>
<dbReference type="InterPro" id="IPR029063">
    <property type="entry name" value="SAM-dependent_MTases_sf"/>
</dbReference>
<gene>
    <name evidence="5" type="ORF">SAMN06272739_4446</name>
</gene>
<dbReference type="SUPFAM" id="SSF53335">
    <property type="entry name" value="S-adenosyl-L-methionine-dependent methyltransferases"/>
    <property type="match status" value="1"/>
</dbReference>
<dbReference type="InterPro" id="IPR041698">
    <property type="entry name" value="Methyltransf_25"/>
</dbReference>
<organism evidence="5 6">
    <name type="scientific">Blastococcus haudaquaticus</name>
    <dbReference type="NCBI Taxonomy" id="1938745"/>
    <lineage>
        <taxon>Bacteria</taxon>
        <taxon>Bacillati</taxon>
        <taxon>Actinomycetota</taxon>
        <taxon>Actinomycetes</taxon>
        <taxon>Geodermatophilales</taxon>
        <taxon>Geodermatophilaceae</taxon>
        <taxon>Blastococcus</taxon>
    </lineage>
</organism>
<evidence type="ECO:0000313" key="5">
    <source>
        <dbReference type="EMBL" id="SOE04072.1"/>
    </source>
</evidence>
<dbReference type="GO" id="GO:0008168">
    <property type="term" value="F:methyltransferase activity"/>
    <property type="evidence" value="ECO:0007669"/>
    <property type="project" value="UniProtKB-KW"/>
</dbReference>
<dbReference type="Proteomes" id="UP000219482">
    <property type="component" value="Unassembled WGS sequence"/>
</dbReference>
<dbReference type="PANTHER" id="PTHR43464:SF19">
    <property type="entry name" value="UBIQUINONE BIOSYNTHESIS O-METHYLTRANSFERASE, MITOCHONDRIAL"/>
    <property type="match status" value="1"/>
</dbReference>
<keyword evidence="6" id="KW-1185">Reference proteome</keyword>
<dbReference type="EMBL" id="OCNK01000009">
    <property type="protein sequence ID" value="SOE04072.1"/>
    <property type="molecule type" value="Genomic_DNA"/>
</dbReference>
<evidence type="ECO:0000313" key="6">
    <source>
        <dbReference type="Proteomes" id="UP000219482"/>
    </source>
</evidence>
<feature type="domain" description="Methyltransferase" evidence="4">
    <location>
        <begin position="22"/>
        <end position="118"/>
    </location>
</feature>